<dbReference type="GO" id="GO:0043565">
    <property type="term" value="F:sequence-specific DNA binding"/>
    <property type="evidence" value="ECO:0007669"/>
    <property type="project" value="InterPro"/>
</dbReference>
<evidence type="ECO:0000256" key="1">
    <source>
        <dbReference type="ARBA" id="ARBA00023015"/>
    </source>
</evidence>
<protein>
    <submittedName>
        <fullName evidence="7">YesN/AraC family two-component response regulator</fullName>
    </submittedName>
</protein>
<dbReference type="InterPro" id="IPR009057">
    <property type="entry name" value="Homeodomain-like_sf"/>
</dbReference>
<dbReference type="GO" id="GO:0003700">
    <property type="term" value="F:DNA-binding transcription factor activity"/>
    <property type="evidence" value="ECO:0007669"/>
    <property type="project" value="InterPro"/>
</dbReference>
<dbReference type="Proteomes" id="UP000570361">
    <property type="component" value="Unassembled WGS sequence"/>
</dbReference>
<organism evidence="7 8">
    <name type="scientific">Paenibacillus phyllosphaerae</name>
    <dbReference type="NCBI Taxonomy" id="274593"/>
    <lineage>
        <taxon>Bacteria</taxon>
        <taxon>Bacillati</taxon>
        <taxon>Bacillota</taxon>
        <taxon>Bacilli</taxon>
        <taxon>Bacillales</taxon>
        <taxon>Paenibacillaceae</taxon>
        <taxon>Paenibacillus</taxon>
    </lineage>
</organism>
<keyword evidence="3" id="KW-0804">Transcription</keyword>
<dbReference type="AlphaFoldDB" id="A0A7W5FQX6"/>
<dbReference type="PROSITE" id="PS01124">
    <property type="entry name" value="HTH_ARAC_FAMILY_2"/>
    <property type="match status" value="1"/>
</dbReference>
<evidence type="ECO:0000259" key="5">
    <source>
        <dbReference type="PROSITE" id="PS01124"/>
    </source>
</evidence>
<dbReference type="InterPro" id="IPR020449">
    <property type="entry name" value="Tscrpt_reg_AraC-type_HTH"/>
</dbReference>
<evidence type="ECO:0000256" key="3">
    <source>
        <dbReference type="ARBA" id="ARBA00023163"/>
    </source>
</evidence>
<proteinExistence type="predicted"/>
<dbReference type="CDD" id="cd17536">
    <property type="entry name" value="REC_YesN-like"/>
    <property type="match status" value="1"/>
</dbReference>
<evidence type="ECO:0000313" key="7">
    <source>
        <dbReference type="EMBL" id="MBB3113697.1"/>
    </source>
</evidence>
<dbReference type="InterPro" id="IPR001789">
    <property type="entry name" value="Sig_transdc_resp-reg_receiver"/>
</dbReference>
<dbReference type="PANTHER" id="PTHR43280">
    <property type="entry name" value="ARAC-FAMILY TRANSCRIPTIONAL REGULATOR"/>
    <property type="match status" value="1"/>
</dbReference>
<dbReference type="PANTHER" id="PTHR43280:SF28">
    <property type="entry name" value="HTH-TYPE TRANSCRIPTIONAL ACTIVATOR RHAS"/>
    <property type="match status" value="1"/>
</dbReference>
<dbReference type="GO" id="GO:0000160">
    <property type="term" value="P:phosphorelay signal transduction system"/>
    <property type="evidence" value="ECO:0007669"/>
    <property type="project" value="InterPro"/>
</dbReference>
<dbReference type="InterPro" id="IPR011006">
    <property type="entry name" value="CheY-like_superfamily"/>
</dbReference>
<evidence type="ECO:0000256" key="4">
    <source>
        <dbReference type="PROSITE-ProRule" id="PRU00169"/>
    </source>
</evidence>
<keyword evidence="4" id="KW-0597">Phosphoprotein</keyword>
<keyword evidence="1" id="KW-0805">Transcription regulation</keyword>
<dbReference type="InterPro" id="IPR018060">
    <property type="entry name" value="HTH_AraC"/>
</dbReference>
<keyword evidence="2" id="KW-0238">DNA-binding</keyword>
<dbReference type="PROSITE" id="PS00041">
    <property type="entry name" value="HTH_ARAC_FAMILY_1"/>
    <property type="match status" value="1"/>
</dbReference>
<dbReference type="Pfam" id="PF00072">
    <property type="entry name" value="Response_reg"/>
    <property type="match status" value="1"/>
</dbReference>
<comment type="caution">
    <text evidence="7">The sequence shown here is derived from an EMBL/GenBank/DDBJ whole genome shotgun (WGS) entry which is preliminary data.</text>
</comment>
<accession>A0A7W5FQX6</accession>
<evidence type="ECO:0000256" key="2">
    <source>
        <dbReference type="ARBA" id="ARBA00023125"/>
    </source>
</evidence>
<dbReference type="PRINTS" id="PR00032">
    <property type="entry name" value="HTHARAC"/>
</dbReference>
<name>A0A7W5FQX6_9BACL</name>
<dbReference type="InterPro" id="IPR018062">
    <property type="entry name" value="HTH_AraC-typ_CS"/>
</dbReference>
<dbReference type="SUPFAM" id="SSF52172">
    <property type="entry name" value="CheY-like"/>
    <property type="match status" value="1"/>
</dbReference>
<dbReference type="Pfam" id="PF12833">
    <property type="entry name" value="HTH_18"/>
    <property type="match status" value="1"/>
</dbReference>
<dbReference type="Gene3D" id="3.40.50.2300">
    <property type="match status" value="1"/>
</dbReference>
<dbReference type="SMART" id="SM00448">
    <property type="entry name" value="REC"/>
    <property type="match status" value="1"/>
</dbReference>
<dbReference type="RefSeq" id="WP_183603773.1">
    <property type="nucleotide sequence ID" value="NZ_JACHXK010000021.1"/>
</dbReference>
<feature type="domain" description="Response regulatory" evidence="6">
    <location>
        <begin position="2"/>
        <end position="119"/>
    </location>
</feature>
<sequence length="240" mass="27497">MKVLIVDDEPFILQGLMKIVKEVAPDHTSVTAANNAYEALDMMKDRMPDVTITDLNMPVIDGFGLIAEAKQQQLCARFIILTGYDQFEYARQAIRSGVIDYLLKPVNREELSELLHGIASELPASCDSDYRHHADRILSYIQRNYTQELSLDALAEHTELHPNYISSLFKKETGTTFINFLNDLRINEAKKLLVTDPYLPVWQIGERVGYCNRHYFAKVFKKYTGTTPGEYRESRQVKGE</sequence>
<dbReference type="SMART" id="SM00342">
    <property type="entry name" value="HTH_ARAC"/>
    <property type="match status" value="1"/>
</dbReference>
<dbReference type="PROSITE" id="PS50110">
    <property type="entry name" value="RESPONSE_REGULATORY"/>
    <property type="match status" value="1"/>
</dbReference>
<evidence type="ECO:0000313" key="8">
    <source>
        <dbReference type="Proteomes" id="UP000570361"/>
    </source>
</evidence>
<feature type="modified residue" description="4-aspartylphosphate" evidence="4">
    <location>
        <position position="54"/>
    </location>
</feature>
<gene>
    <name evidence="7" type="ORF">FHS18_005810</name>
</gene>
<evidence type="ECO:0000259" key="6">
    <source>
        <dbReference type="PROSITE" id="PS50110"/>
    </source>
</evidence>
<dbReference type="SUPFAM" id="SSF46689">
    <property type="entry name" value="Homeodomain-like"/>
    <property type="match status" value="2"/>
</dbReference>
<dbReference type="Gene3D" id="1.10.10.60">
    <property type="entry name" value="Homeodomain-like"/>
    <property type="match status" value="2"/>
</dbReference>
<dbReference type="EMBL" id="JACHXK010000021">
    <property type="protein sequence ID" value="MBB3113697.1"/>
    <property type="molecule type" value="Genomic_DNA"/>
</dbReference>
<feature type="domain" description="HTH araC/xylS-type" evidence="5">
    <location>
        <begin position="135"/>
        <end position="234"/>
    </location>
</feature>
<keyword evidence="8" id="KW-1185">Reference proteome</keyword>
<reference evidence="7 8" key="1">
    <citation type="submission" date="2020-08" db="EMBL/GenBank/DDBJ databases">
        <title>Genomic Encyclopedia of Type Strains, Phase III (KMG-III): the genomes of soil and plant-associated and newly described type strains.</title>
        <authorList>
            <person name="Whitman W."/>
        </authorList>
    </citation>
    <scope>NUCLEOTIDE SEQUENCE [LARGE SCALE GENOMIC DNA]</scope>
    <source>
        <strain evidence="7 8">CECT 5862</strain>
    </source>
</reference>